<dbReference type="Proteomes" id="UP000054144">
    <property type="component" value="Unassembled WGS sequence"/>
</dbReference>
<dbReference type="EMBL" id="KN881931">
    <property type="protein sequence ID" value="KIY47595.1"/>
    <property type="molecule type" value="Genomic_DNA"/>
</dbReference>
<gene>
    <name evidence="5" type="ORF">FISHEDRAFT_16004</name>
</gene>
<protein>
    <recommendedName>
        <fullName evidence="3">Autophagy-related protein 13</fullName>
    </recommendedName>
</protein>
<dbReference type="GO" id="GO:0000423">
    <property type="term" value="P:mitophagy"/>
    <property type="evidence" value="ECO:0007669"/>
    <property type="project" value="TreeGrafter"/>
</dbReference>
<sequence length="158" mass="18120">MSNDTQKADQIALHLFTKLFQVVYHARITREPRPSQKVDKWFNLETPETDALSKDDRDKFKSISSSPPQPLEIQVLLTVPELGNNQVLVYHPDAVSGTQPPQIRIYPTPKRILLESWTLSYTPRDGPPDTTVPSTTYKHGILLFRTVFSLLRLLPAWR</sequence>
<comment type="similarity">
    <text evidence="1 3">Belongs to the ATG13 family. Fungi subfamily.</text>
</comment>
<feature type="domain" description="Autophagy-related protein 13 N-terminal" evidence="4">
    <location>
        <begin position="14"/>
        <end position="158"/>
    </location>
</feature>
<dbReference type="AlphaFoldDB" id="A0A0D7AA80"/>
<dbReference type="GO" id="GO:1990316">
    <property type="term" value="C:Atg1/ULK1 kinase complex"/>
    <property type="evidence" value="ECO:0007669"/>
    <property type="project" value="InterPro"/>
</dbReference>
<evidence type="ECO:0000259" key="4">
    <source>
        <dbReference type="Pfam" id="PF10033"/>
    </source>
</evidence>
<feature type="non-terminal residue" evidence="5">
    <location>
        <position position="158"/>
    </location>
</feature>
<dbReference type="Gene3D" id="3.30.900.10">
    <property type="entry name" value="HORMA domain"/>
    <property type="match status" value="1"/>
</dbReference>
<evidence type="ECO:0000256" key="2">
    <source>
        <dbReference type="ARBA" id="ARBA00023006"/>
    </source>
</evidence>
<proteinExistence type="inferred from homology"/>
<evidence type="ECO:0000313" key="6">
    <source>
        <dbReference type="Proteomes" id="UP000054144"/>
    </source>
</evidence>
<dbReference type="GO" id="GO:0000407">
    <property type="term" value="C:phagophore assembly site"/>
    <property type="evidence" value="ECO:0007669"/>
    <property type="project" value="TreeGrafter"/>
</dbReference>
<dbReference type="GO" id="GO:0034727">
    <property type="term" value="P:piecemeal microautophagy of the nucleus"/>
    <property type="evidence" value="ECO:0007669"/>
    <property type="project" value="TreeGrafter"/>
</dbReference>
<dbReference type="PANTHER" id="PTHR13430:SF4">
    <property type="entry name" value="AUTOPHAGY-RELATED PROTEIN 13"/>
    <property type="match status" value="1"/>
</dbReference>
<organism evidence="5 6">
    <name type="scientific">Fistulina hepatica ATCC 64428</name>
    <dbReference type="NCBI Taxonomy" id="1128425"/>
    <lineage>
        <taxon>Eukaryota</taxon>
        <taxon>Fungi</taxon>
        <taxon>Dikarya</taxon>
        <taxon>Basidiomycota</taxon>
        <taxon>Agaricomycotina</taxon>
        <taxon>Agaricomycetes</taxon>
        <taxon>Agaricomycetidae</taxon>
        <taxon>Agaricales</taxon>
        <taxon>Fistulinaceae</taxon>
        <taxon>Fistulina</taxon>
    </lineage>
</organism>
<name>A0A0D7AA80_9AGAR</name>
<evidence type="ECO:0000256" key="3">
    <source>
        <dbReference type="RuleBase" id="RU361214"/>
    </source>
</evidence>
<keyword evidence="6" id="KW-1185">Reference proteome</keyword>
<dbReference type="Pfam" id="PF10033">
    <property type="entry name" value="ATG13"/>
    <property type="match status" value="1"/>
</dbReference>
<dbReference type="OrthoDB" id="70161at2759"/>
<dbReference type="GO" id="GO:0005829">
    <property type="term" value="C:cytosol"/>
    <property type="evidence" value="ECO:0007669"/>
    <property type="project" value="TreeGrafter"/>
</dbReference>
<reference evidence="5 6" key="1">
    <citation type="journal article" date="2015" name="Fungal Genet. Biol.">
        <title>Evolution of novel wood decay mechanisms in Agaricales revealed by the genome sequences of Fistulina hepatica and Cylindrobasidium torrendii.</title>
        <authorList>
            <person name="Floudas D."/>
            <person name="Held B.W."/>
            <person name="Riley R."/>
            <person name="Nagy L.G."/>
            <person name="Koehler G."/>
            <person name="Ransdell A.S."/>
            <person name="Younus H."/>
            <person name="Chow J."/>
            <person name="Chiniquy J."/>
            <person name="Lipzen A."/>
            <person name="Tritt A."/>
            <person name="Sun H."/>
            <person name="Haridas S."/>
            <person name="LaButti K."/>
            <person name="Ohm R.A."/>
            <person name="Kues U."/>
            <person name="Blanchette R.A."/>
            <person name="Grigoriev I.V."/>
            <person name="Minto R.E."/>
            <person name="Hibbett D.S."/>
        </authorList>
    </citation>
    <scope>NUCLEOTIDE SEQUENCE [LARGE SCALE GENOMIC DNA]</scope>
    <source>
        <strain evidence="5 6">ATCC 64428</strain>
    </source>
</reference>
<accession>A0A0D7AA80</accession>
<dbReference type="PANTHER" id="PTHR13430">
    <property type="match status" value="1"/>
</dbReference>
<dbReference type="GO" id="GO:0034497">
    <property type="term" value="P:protein localization to phagophore assembly site"/>
    <property type="evidence" value="ECO:0007669"/>
    <property type="project" value="TreeGrafter"/>
</dbReference>
<dbReference type="InterPro" id="IPR036570">
    <property type="entry name" value="HORMA_dom_sf"/>
</dbReference>
<evidence type="ECO:0000313" key="5">
    <source>
        <dbReference type="EMBL" id="KIY47595.1"/>
    </source>
</evidence>
<keyword evidence="2 3" id="KW-0072">Autophagy</keyword>
<dbReference type="InterPro" id="IPR018731">
    <property type="entry name" value="Atg13_N"/>
</dbReference>
<dbReference type="InterPro" id="IPR040182">
    <property type="entry name" value="ATG13"/>
</dbReference>
<evidence type="ECO:0000256" key="1">
    <source>
        <dbReference type="ARBA" id="ARBA00005246"/>
    </source>
</evidence>